<organism evidence="3 4">
    <name type="scientific">Hymenoscyphus albidus</name>
    <dbReference type="NCBI Taxonomy" id="595503"/>
    <lineage>
        <taxon>Eukaryota</taxon>
        <taxon>Fungi</taxon>
        <taxon>Dikarya</taxon>
        <taxon>Ascomycota</taxon>
        <taxon>Pezizomycotina</taxon>
        <taxon>Leotiomycetes</taxon>
        <taxon>Helotiales</taxon>
        <taxon>Helotiaceae</taxon>
        <taxon>Hymenoscyphus</taxon>
    </lineage>
</organism>
<sequence length="98" mass="10203">MNLPTLLTILTLFLFLTQTLAATCDQAICDTRCNKAGVLLSYCNKSNLANCICNRPGDPGYGLGPQPRPTATARARASSSGKPRGTPTPTPTPGPGGR</sequence>
<dbReference type="OrthoDB" id="10478752at2759"/>
<protein>
    <submittedName>
        <fullName evidence="3">Uncharacterized protein</fullName>
    </submittedName>
</protein>
<evidence type="ECO:0000313" key="4">
    <source>
        <dbReference type="Proteomes" id="UP000701801"/>
    </source>
</evidence>
<feature type="signal peptide" evidence="2">
    <location>
        <begin position="1"/>
        <end position="21"/>
    </location>
</feature>
<feature type="chain" id="PRO_5040161960" evidence="2">
    <location>
        <begin position="22"/>
        <end position="98"/>
    </location>
</feature>
<accession>A0A9N9LPK5</accession>
<reference evidence="3" key="1">
    <citation type="submission" date="2021-07" db="EMBL/GenBank/DDBJ databases">
        <authorList>
            <person name="Durling M."/>
        </authorList>
    </citation>
    <scope>NUCLEOTIDE SEQUENCE</scope>
</reference>
<keyword evidence="2" id="KW-0732">Signal</keyword>
<feature type="region of interest" description="Disordered" evidence="1">
    <location>
        <begin position="62"/>
        <end position="98"/>
    </location>
</feature>
<dbReference type="EMBL" id="CAJVRM010000293">
    <property type="protein sequence ID" value="CAG8979025.1"/>
    <property type="molecule type" value="Genomic_DNA"/>
</dbReference>
<feature type="compositionally biased region" description="Low complexity" evidence="1">
    <location>
        <begin position="69"/>
        <end position="85"/>
    </location>
</feature>
<evidence type="ECO:0000256" key="2">
    <source>
        <dbReference type="SAM" id="SignalP"/>
    </source>
</evidence>
<evidence type="ECO:0000256" key="1">
    <source>
        <dbReference type="SAM" id="MobiDB-lite"/>
    </source>
</evidence>
<evidence type="ECO:0000313" key="3">
    <source>
        <dbReference type="EMBL" id="CAG8979025.1"/>
    </source>
</evidence>
<dbReference type="AlphaFoldDB" id="A0A9N9LPK5"/>
<dbReference type="Proteomes" id="UP000701801">
    <property type="component" value="Unassembled WGS sequence"/>
</dbReference>
<proteinExistence type="predicted"/>
<feature type="compositionally biased region" description="Pro residues" evidence="1">
    <location>
        <begin position="86"/>
        <end position="98"/>
    </location>
</feature>
<comment type="caution">
    <text evidence="3">The sequence shown here is derived from an EMBL/GenBank/DDBJ whole genome shotgun (WGS) entry which is preliminary data.</text>
</comment>
<name>A0A9N9LPK5_9HELO</name>
<keyword evidence="4" id="KW-1185">Reference proteome</keyword>
<gene>
    <name evidence="3" type="ORF">HYALB_00012707</name>
</gene>